<accession>F8L8P3</accession>
<protein>
    <submittedName>
        <fullName evidence="1">Uncharacterized protein</fullName>
    </submittedName>
</protein>
<dbReference type="HOGENOM" id="CLU_882489_0_0_0"/>
<gene>
    <name evidence="1" type="ordered locus">SNE_A13090</name>
</gene>
<name>F8L8P3_SIMNZ</name>
<dbReference type="STRING" id="331113.SNE_A13090"/>
<dbReference type="AlphaFoldDB" id="F8L8P3"/>
<dbReference type="KEGG" id="sng:SNE_A13090"/>
<evidence type="ECO:0000313" key="2">
    <source>
        <dbReference type="Proteomes" id="UP000000496"/>
    </source>
</evidence>
<dbReference type="eggNOG" id="ENOG502ZPXG">
    <property type="taxonomic scope" value="Bacteria"/>
</dbReference>
<evidence type="ECO:0000313" key="1">
    <source>
        <dbReference type="EMBL" id="CCB89186.1"/>
    </source>
</evidence>
<keyword evidence="2" id="KW-1185">Reference proteome</keyword>
<reference evidence="1 2" key="2">
    <citation type="journal article" date="2011" name="Mol. Biol. Evol.">
        <title>Unity in variety--the pan-genome of the Chlamydiae.</title>
        <authorList>
            <person name="Collingro A."/>
            <person name="Tischler P."/>
            <person name="Weinmaier T."/>
            <person name="Penz T."/>
            <person name="Heinz E."/>
            <person name="Brunham R.C."/>
            <person name="Read T.D."/>
            <person name="Bavoil P.M."/>
            <person name="Sachse K."/>
            <person name="Kahane S."/>
            <person name="Friedman M.G."/>
            <person name="Rattei T."/>
            <person name="Myers G.S."/>
            <person name="Horn M."/>
        </authorList>
    </citation>
    <scope>NUCLEOTIDE SEQUENCE [LARGE SCALE GENOMIC DNA]</scope>
    <source>
        <strain evidence="2">ATCC VR-1471 / Z</strain>
    </source>
</reference>
<dbReference type="EMBL" id="FR872582">
    <property type="protein sequence ID" value="CCB89186.1"/>
    <property type="molecule type" value="Genomic_DNA"/>
</dbReference>
<organism evidence="1 2">
    <name type="scientific">Simkania negevensis (strain ATCC VR-1471 / DSM 27360 / Z)</name>
    <dbReference type="NCBI Taxonomy" id="331113"/>
    <lineage>
        <taxon>Bacteria</taxon>
        <taxon>Pseudomonadati</taxon>
        <taxon>Chlamydiota</taxon>
        <taxon>Chlamydiia</taxon>
        <taxon>Parachlamydiales</taxon>
        <taxon>Simkaniaceae</taxon>
        <taxon>Simkania</taxon>
    </lineage>
</organism>
<reference key="1">
    <citation type="journal article" date="2011" name="Mol. Biol. Evol.">
        <title>Unity in variety -- the pan-genome of the Chlamydiae.</title>
        <authorList>
            <person name="Collingro A."/>
            <person name="Tischler P."/>
            <person name="Weinmaier T."/>
            <person name="Penz T."/>
            <person name="Heinz E."/>
            <person name="Brunham R.C."/>
            <person name="Read T.D."/>
            <person name="Bavoil P.M."/>
            <person name="Sachse K."/>
            <person name="Kahane S."/>
            <person name="Friedman M.G."/>
            <person name="Rattei T."/>
            <person name="Myers G.S.A."/>
            <person name="Horn M."/>
        </authorList>
    </citation>
    <scope>NUCLEOTIDE SEQUENCE</scope>
    <source>
        <strain>Z</strain>
    </source>
</reference>
<dbReference type="RefSeq" id="WP_013943653.1">
    <property type="nucleotide sequence ID" value="NC_015713.1"/>
</dbReference>
<sequence>MGNSFRFSFFILAIFLSFGLFALEGSSQIKSEARISNLLPYLVRPPLVDPCLPLDFTLGQREDDPYFSHGYYWGNAKTVKSYFEDPSSLNSCIIRAQVSTNVTQIGLDRFSNDGKTNDLTAAGFTEIMVNKGKWGIFPYREVHAKGPKGRHYYQLWVGLNEESGATIYFQLLYPEYLNEPTQNQKKVWNDFIKKTSFMSLQDLMVFHEVKKPQAPEVPCKFFVEKRLYDNRYAIMVETQSQIEIDVKEIREINLLSGAFDKPCLELQVSIRENAQVKSSTFQVDFTPVDEFTFHSCLLNPKSLKIHPDFFLLLKK</sequence>
<proteinExistence type="predicted"/>
<dbReference type="Proteomes" id="UP000000496">
    <property type="component" value="Chromosome gsn.131"/>
</dbReference>